<comment type="similarity">
    <text evidence="2">Belongs to the SusD family.</text>
</comment>
<evidence type="ECO:0000256" key="1">
    <source>
        <dbReference type="ARBA" id="ARBA00004442"/>
    </source>
</evidence>
<proteinExistence type="inferred from homology"/>
<dbReference type="GO" id="GO:0009279">
    <property type="term" value="C:cell outer membrane"/>
    <property type="evidence" value="ECO:0007669"/>
    <property type="project" value="UniProtKB-SubCell"/>
</dbReference>
<sequence>MKRTVKQFYIFALSGLLLAGGTSCEDFLEENPKTDFTQDSYFQNINQAKTAVDGAYERLRALQAYDGYGEGPWVTLELLCGHATTLGQSTYNNGYIRHTTGTNSPSFKNIWEGFYEGIADCNMCITGIQKVNGDTKSLMGEVYTLRALYYYYLVRLYGDIPLILEPVTSDSENLYPERSTQEQVFESILSDLKAAEESGLPETDRTGRVSLGLVKTIMADVYQYMAGAPLNKGAEYYKLAYEKAKEVLDKSYCVSPTSPDYNASAAGTAWYSLFDSYEKLHDDDNKNKGELIFQVQYKEGITTNQITSMIVPTMKQIIKIYDEFGALMPTWDFYYSYEKGDKRTEEKEMFFTKDGHRDDKTNIIEFGSPALYKYYDIEGATKTGQCDINFTLYRLPEVMFIYAESYTQANGAPDQLSYDMVNAIRSRANLAPVSGLSKDDFLQAVWKERAHELCFENKDYFDIQRTRKAYNVKANSYDAYNSFANESGITFDEKYLLWPIPSTETDTNPKLLPNNPGW</sequence>
<keyword evidence="10" id="KW-1185">Reference proteome</keyword>
<dbReference type="RefSeq" id="WP_028728235.1">
    <property type="nucleotide sequence ID" value="NZ_AUAE01000028.1"/>
</dbReference>
<organism evidence="9 10">
    <name type="scientific">Parabacteroides gordonii MS-1 = DSM 23371</name>
    <dbReference type="NCBI Taxonomy" id="1203610"/>
    <lineage>
        <taxon>Bacteria</taxon>
        <taxon>Pseudomonadati</taxon>
        <taxon>Bacteroidota</taxon>
        <taxon>Bacteroidia</taxon>
        <taxon>Bacteroidales</taxon>
        <taxon>Tannerellaceae</taxon>
        <taxon>Parabacteroides</taxon>
    </lineage>
</organism>
<keyword evidence="4" id="KW-0472">Membrane</keyword>
<accession>A0A0F5JFS0</accession>
<dbReference type="EMBL" id="AQHW01000014">
    <property type="protein sequence ID" value="KKB56594.1"/>
    <property type="molecule type" value="Genomic_DNA"/>
</dbReference>
<dbReference type="Gene3D" id="1.25.40.390">
    <property type="match status" value="1"/>
</dbReference>
<feature type="domain" description="SusD-like N-terminal" evidence="8">
    <location>
        <begin position="26"/>
        <end position="197"/>
    </location>
</feature>
<feature type="signal peptide" evidence="6">
    <location>
        <begin position="1"/>
        <end position="19"/>
    </location>
</feature>
<dbReference type="STRING" id="1203610.HMPREF1536_02230"/>
<reference evidence="9 10" key="1">
    <citation type="submission" date="2013-04" db="EMBL/GenBank/DDBJ databases">
        <title>The Genome Sequence of Parabacteroides gordonii DSM 23371.</title>
        <authorList>
            <consortium name="The Broad Institute Genomics Platform"/>
            <person name="Earl A."/>
            <person name="Ward D."/>
            <person name="Feldgarden M."/>
            <person name="Gevers D."/>
            <person name="Martens E."/>
            <person name="Sakamoto M."/>
            <person name="Benno Y."/>
            <person name="Suzuki N."/>
            <person name="Matsunaga N."/>
            <person name="Koshihara K."/>
            <person name="Seki M."/>
            <person name="Komiya H."/>
            <person name="Walker B."/>
            <person name="Young S."/>
            <person name="Zeng Q."/>
            <person name="Gargeya S."/>
            <person name="Fitzgerald M."/>
            <person name="Haas B."/>
            <person name="Abouelleil A."/>
            <person name="Allen A.W."/>
            <person name="Alvarado L."/>
            <person name="Arachchi H.M."/>
            <person name="Berlin A.M."/>
            <person name="Chapman S.B."/>
            <person name="Gainer-Dewar J."/>
            <person name="Goldberg J."/>
            <person name="Griggs A."/>
            <person name="Gujja S."/>
            <person name="Hansen M."/>
            <person name="Howarth C."/>
            <person name="Imamovic A."/>
            <person name="Ireland A."/>
            <person name="Larimer J."/>
            <person name="McCowan C."/>
            <person name="Murphy C."/>
            <person name="Pearson M."/>
            <person name="Poon T.W."/>
            <person name="Priest M."/>
            <person name="Roberts A."/>
            <person name="Saif S."/>
            <person name="Shea T."/>
            <person name="Sisk P."/>
            <person name="Sykes S."/>
            <person name="Wortman J."/>
            <person name="Nusbaum C."/>
            <person name="Birren B."/>
        </authorList>
    </citation>
    <scope>NUCLEOTIDE SEQUENCE [LARGE SCALE GENOMIC DNA]</scope>
    <source>
        <strain evidence="9 10">MS-1</strain>
    </source>
</reference>
<evidence type="ECO:0000256" key="2">
    <source>
        <dbReference type="ARBA" id="ARBA00006275"/>
    </source>
</evidence>
<dbReference type="Proteomes" id="UP000033035">
    <property type="component" value="Unassembled WGS sequence"/>
</dbReference>
<feature type="chain" id="PRO_5002489873" description="RagB/SusD domain-containing protein" evidence="6">
    <location>
        <begin position="20"/>
        <end position="518"/>
    </location>
</feature>
<comment type="subcellular location">
    <subcellularLocation>
        <location evidence="1">Cell outer membrane</location>
    </subcellularLocation>
</comment>
<protein>
    <recommendedName>
        <fullName evidence="11">RagB/SusD domain-containing protein</fullName>
    </recommendedName>
</protein>
<evidence type="ECO:0000259" key="7">
    <source>
        <dbReference type="Pfam" id="PF07980"/>
    </source>
</evidence>
<dbReference type="InterPro" id="IPR012944">
    <property type="entry name" value="SusD_RagB_dom"/>
</dbReference>
<evidence type="ECO:0000256" key="4">
    <source>
        <dbReference type="ARBA" id="ARBA00023136"/>
    </source>
</evidence>
<dbReference type="PROSITE" id="PS51257">
    <property type="entry name" value="PROKAR_LIPOPROTEIN"/>
    <property type="match status" value="1"/>
</dbReference>
<evidence type="ECO:0000256" key="3">
    <source>
        <dbReference type="ARBA" id="ARBA00022729"/>
    </source>
</evidence>
<dbReference type="PATRIC" id="fig|1203610.3.peg.2288"/>
<dbReference type="Pfam" id="PF14322">
    <property type="entry name" value="SusD-like_3"/>
    <property type="match status" value="1"/>
</dbReference>
<name>A0A0F5JFS0_9BACT</name>
<dbReference type="InterPro" id="IPR011990">
    <property type="entry name" value="TPR-like_helical_dom_sf"/>
</dbReference>
<evidence type="ECO:0000256" key="5">
    <source>
        <dbReference type="ARBA" id="ARBA00023237"/>
    </source>
</evidence>
<dbReference type="HOGENOM" id="CLU_015553_1_4_10"/>
<feature type="domain" description="RagB/SusD" evidence="7">
    <location>
        <begin position="354"/>
        <end position="518"/>
    </location>
</feature>
<evidence type="ECO:0000313" key="10">
    <source>
        <dbReference type="Proteomes" id="UP000033035"/>
    </source>
</evidence>
<evidence type="ECO:0000256" key="6">
    <source>
        <dbReference type="SAM" id="SignalP"/>
    </source>
</evidence>
<evidence type="ECO:0000259" key="8">
    <source>
        <dbReference type="Pfam" id="PF14322"/>
    </source>
</evidence>
<dbReference type="SUPFAM" id="SSF48452">
    <property type="entry name" value="TPR-like"/>
    <property type="match status" value="1"/>
</dbReference>
<evidence type="ECO:0000313" key="9">
    <source>
        <dbReference type="EMBL" id="KKB56594.1"/>
    </source>
</evidence>
<evidence type="ECO:0008006" key="11">
    <source>
        <dbReference type="Google" id="ProtNLM"/>
    </source>
</evidence>
<dbReference type="InterPro" id="IPR033985">
    <property type="entry name" value="SusD-like_N"/>
</dbReference>
<dbReference type="AlphaFoldDB" id="A0A0F5JFS0"/>
<keyword evidence="3 6" id="KW-0732">Signal</keyword>
<comment type="caution">
    <text evidence="9">The sequence shown here is derived from an EMBL/GenBank/DDBJ whole genome shotgun (WGS) entry which is preliminary data.</text>
</comment>
<gene>
    <name evidence="9" type="ORF">HMPREF1536_02230</name>
</gene>
<dbReference type="Pfam" id="PF07980">
    <property type="entry name" value="SusD_RagB"/>
    <property type="match status" value="1"/>
</dbReference>
<keyword evidence="5" id="KW-0998">Cell outer membrane</keyword>